<organism evidence="4 5">
    <name type="scientific">Actinomortierella ambigua</name>
    <dbReference type="NCBI Taxonomy" id="1343610"/>
    <lineage>
        <taxon>Eukaryota</taxon>
        <taxon>Fungi</taxon>
        <taxon>Fungi incertae sedis</taxon>
        <taxon>Mucoromycota</taxon>
        <taxon>Mortierellomycotina</taxon>
        <taxon>Mortierellomycetes</taxon>
        <taxon>Mortierellales</taxon>
        <taxon>Mortierellaceae</taxon>
        <taxon>Actinomortierella</taxon>
    </lineage>
</organism>
<feature type="compositionally biased region" description="Low complexity" evidence="1">
    <location>
        <begin position="1132"/>
        <end position="1145"/>
    </location>
</feature>
<feature type="region of interest" description="Disordered" evidence="1">
    <location>
        <begin position="554"/>
        <end position="808"/>
    </location>
</feature>
<proteinExistence type="predicted"/>
<evidence type="ECO:0000256" key="1">
    <source>
        <dbReference type="SAM" id="MobiDB-lite"/>
    </source>
</evidence>
<feature type="compositionally biased region" description="Low complexity" evidence="1">
    <location>
        <begin position="1153"/>
        <end position="1168"/>
    </location>
</feature>
<dbReference type="Pfam" id="PF00339">
    <property type="entry name" value="Arrestin_N"/>
    <property type="match status" value="1"/>
</dbReference>
<feature type="region of interest" description="Disordered" evidence="1">
    <location>
        <begin position="441"/>
        <end position="478"/>
    </location>
</feature>
<evidence type="ECO:0008006" key="6">
    <source>
        <dbReference type="Google" id="ProtNLM"/>
    </source>
</evidence>
<feature type="compositionally biased region" description="Pro residues" evidence="1">
    <location>
        <begin position="955"/>
        <end position="976"/>
    </location>
</feature>
<feature type="compositionally biased region" description="Gly residues" evidence="1">
    <location>
        <begin position="1416"/>
        <end position="1427"/>
    </location>
</feature>
<feature type="compositionally biased region" description="Low complexity" evidence="1">
    <location>
        <begin position="1073"/>
        <end position="1109"/>
    </location>
</feature>
<feature type="compositionally biased region" description="Gly residues" evidence="1">
    <location>
        <begin position="1705"/>
        <end position="1718"/>
    </location>
</feature>
<feature type="compositionally biased region" description="Low complexity" evidence="1">
    <location>
        <begin position="871"/>
        <end position="882"/>
    </location>
</feature>
<feature type="domain" description="Arrestin-like N-terminal" evidence="2">
    <location>
        <begin position="24"/>
        <end position="146"/>
    </location>
</feature>
<feature type="compositionally biased region" description="Low complexity" evidence="1">
    <location>
        <begin position="1556"/>
        <end position="1574"/>
    </location>
</feature>
<feature type="compositionally biased region" description="Polar residues" evidence="1">
    <location>
        <begin position="775"/>
        <end position="784"/>
    </location>
</feature>
<feature type="region of interest" description="Disordered" evidence="1">
    <location>
        <begin position="1624"/>
        <end position="1721"/>
    </location>
</feature>
<feature type="compositionally biased region" description="Basic and acidic residues" evidence="1">
    <location>
        <begin position="1258"/>
        <end position="1269"/>
    </location>
</feature>
<feature type="compositionally biased region" description="Low complexity" evidence="1">
    <location>
        <begin position="752"/>
        <end position="762"/>
    </location>
</feature>
<dbReference type="PANTHER" id="PTHR11188:SF17">
    <property type="entry name" value="FI21816P1"/>
    <property type="match status" value="1"/>
</dbReference>
<evidence type="ECO:0000313" key="4">
    <source>
        <dbReference type="EMBL" id="KAG0268785.1"/>
    </source>
</evidence>
<feature type="compositionally biased region" description="Gly residues" evidence="1">
    <location>
        <begin position="1357"/>
        <end position="1372"/>
    </location>
</feature>
<dbReference type="InterPro" id="IPR011022">
    <property type="entry name" value="Arrestin_C-like"/>
</dbReference>
<dbReference type="GO" id="GO:0015031">
    <property type="term" value="P:protein transport"/>
    <property type="evidence" value="ECO:0007669"/>
    <property type="project" value="TreeGrafter"/>
</dbReference>
<keyword evidence="5" id="KW-1185">Reference proteome</keyword>
<evidence type="ECO:0000259" key="2">
    <source>
        <dbReference type="Pfam" id="PF00339"/>
    </source>
</evidence>
<dbReference type="OrthoDB" id="298939at2759"/>
<evidence type="ECO:0000313" key="5">
    <source>
        <dbReference type="Proteomes" id="UP000807716"/>
    </source>
</evidence>
<accession>A0A9P6QL31</accession>
<reference evidence="4" key="1">
    <citation type="journal article" date="2020" name="Fungal Divers.">
        <title>Resolving the Mortierellaceae phylogeny through synthesis of multi-gene phylogenetics and phylogenomics.</title>
        <authorList>
            <person name="Vandepol N."/>
            <person name="Liber J."/>
            <person name="Desiro A."/>
            <person name="Na H."/>
            <person name="Kennedy M."/>
            <person name="Barry K."/>
            <person name="Grigoriev I.V."/>
            <person name="Miller A.N."/>
            <person name="O'Donnell K."/>
            <person name="Stajich J.E."/>
            <person name="Bonito G."/>
        </authorList>
    </citation>
    <scope>NUCLEOTIDE SEQUENCE</scope>
    <source>
        <strain evidence="4">BC1065</strain>
    </source>
</reference>
<feature type="region of interest" description="Disordered" evidence="1">
    <location>
        <begin position="368"/>
        <end position="423"/>
    </location>
</feature>
<dbReference type="Gene3D" id="2.60.40.640">
    <property type="match status" value="2"/>
</dbReference>
<feature type="region of interest" description="Disordered" evidence="1">
    <location>
        <begin position="841"/>
        <end position="1277"/>
    </location>
</feature>
<gene>
    <name evidence="4" type="ORF">DFQ27_005719</name>
</gene>
<protein>
    <recommendedName>
        <fullName evidence="6">Arrestin C-terminal-like domain-containing protein</fullName>
    </recommendedName>
</protein>
<dbReference type="SUPFAM" id="SSF81296">
    <property type="entry name" value="E set domains"/>
    <property type="match status" value="1"/>
</dbReference>
<dbReference type="InterPro" id="IPR014752">
    <property type="entry name" value="Arrestin-like_C"/>
</dbReference>
<comment type="caution">
    <text evidence="4">The sequence shown here is derived from an EMBL/GenBank/DDBJ whole genome shotgun (WGS) entry which is preliminary data.</text>
</comment>
<feature type="compositionally biased region" description="Low complexity" evidence="1">
    <location>
        <begin position="1294"/>
        <end position="1329"/>
    </location>
</feature>
<feature type="compositionally biased region" description="Polar residues" evidence="1">
    <location>
        <begin position="987"/>
        <end position="1003"/>
    </location>
</feature>
<feature type="compositionally biased region" description="Pro residues" evidence="1">
    <location>
        <begin position="1009"/>
        <end position="1018"/>
    </location>
</feature>
<feature type="compositionally biased region" description="Polar residues" evidence="1">
    <location>
        <begin position="1330"/>
        <end position="1342"/>
    </location>
</feature>
<feature type="compositionally biased region" description="Polar residues" evidence="1">
    <location>
        <begin position="629"/>
        <end position="640"/>
    </location>
</feature>
<feature type="compositionally biased region" description="Low complexity" evidence="1">
    <location>
        <begin position="942"/>
        <end position="954"/>
    </location>
</feature>
<feature type="compositionally biased region" description="Pro residues" evidence="1">
    <location>
        <begin position="677"/>
        <end position="688"/>
    </location>
</feature>
<dbReference type="Pfam" id="PF02752">
    <property type="entry name" value="Arrestin_C"/>
    <property type="match status" value="1"/>
</dbReference>
<sequence length="1742" mass="182040">MTLLPTNFRPMTTQPSKCSKLKVRIYFDSTIFQAGGTIFGRMEITATSSRSLKLGEIAVELAAYEELASRECTATQSFLSSRLCFQGNGIPPSNAVYGLSDENGFFMARKGKTTFPFAFQLPLDCPSSLIFGATASLRYVVTGLVQIYYHGKEELVAKSKEAFVVEAWDGYNAEHRMPVRASNSTKLFWGGTGSLELEAVLPETLHSAGGNLSVEIRVRNNTARKVQGVRLGVARQLIMVADKEKAEQNPHLKIDTTSVSETVGTQEYKTSTYLFDPGEERIMTLNMAIPINARTIRGTALFEVTCSVVISMLLGAFSGELSVELPVKICHPASLTPAPKPTFLSNQYNLEDGDFDVASDSGRGAIQETARRVGSTSSQARPISPQRGRDFEGSVGGGAGDGEQLSQQQYPQGDHEDDRQLSPANSITSIRSILSKSSKLSKLADRIGRSTSPTAVSHRGIENDPKKRATQKSTPLGPAQPIAYVPAVERVRYTPFQAPPTAKAKEFLKAATDYQNQLGLSGVLEGYEDREIDLADGAMATAIHDWLARKEADTAGAELQRGRSRLKKRGGITANRQLKQDDDPWQDDQEGARRTSPRPIPISTSPHSRQPRSPSFGSPVDDSPRGDLWSQQASPTTSGSFAIPITTRRAPAAPQTEAYGSAPEDSIVTPPLFHRPLPCPLPSPPPNASPTRPGDRFGGPLPAAASSATSTSSIQPQTQSQARARSPSPVLVQTPENIQLAREAFERVKRMSSPVRDSFPSSSHEEKDRLPPRSSRLSGQPITGSGTGSLPEGAGSVPRSAAPRGPAAIVSEECMTKYDQQDFAEPAVAPELLKVAREGKIKVPVPTLTGSQQSALSKLLRDAAEDDQDDPSPSLPHDPSASTTGPFHETVAPATVVPPERDCKTPELSHVPMNRPLPAPKAKPKPDNLRQQPREQNVSSLPPQTHPMAAQHPAAPVPAPRPSRAPQPQPTYPVPPSASLAAPRRSPNPNHVVNKQVAASQSGHRVAPLPAPAAPHPMPQHQRAISPPRAPVAMSTTRTKVHPLPPPRTPATIVPATTKKPVVDTTRKPMVTPVPAARPAAASGTTTTKSKNIAAATTAAPLASSSSPPSGGPGFVYPKTARKPVAAPKPPGMTAAATAAGGVTTNLKKTGPSSSSSMVVGVGAGATSRTSPGAVPLPPGTRVADPAVTRGPFVAAEEPTVIRSRSPLREQLQQQQQQQQQPQVCQHEQPGRRGVESSPPSQQQSAGADHGQQVHHSHPQDNHHHHDVDQDPYGFRAPPIAMANSIRVQGMMTGPSSSASPPGGAFVGVAAVPPSSAPSSSSPSSSSASQGQSRYAVNTTVLRQAIGAPPRQSNSSGSGGNVGGNVGGGNGGHPARPVSSGHGSMADLFQGAKNVASAAVAGLGWRQDSHPPQETKGGGAGAGGAGATGVPSSAAAVAVPRSSSPPSSSAFGGPNNNRNSRPLGIEPLPRSALTDRPLQHDLTMKDIDFQTVREVMLYPQTFSASSSPSTSSPLAASSSSPISSTASPSSASKAAYPLPPPVLDPTAKVSSPPPKSTATAAVARATSPARASAHSRPDSLSADVNLDKTLPKIHENAASRLELQAEKRMSAAAAVLAPPALIPSTVEPLPRQKSPPAFSPNTNTPAATSSSSPSSPSSPSRPPRATMTRSTSPSGNAMARNGLRVGLTAHHGHHHHHNPPASPGSAGGGGGGGGGSGAGAKAVNPRLQEYIQKYNLAANARG</sequence>
<name>A0A9P6QL31_9FUNG</name>
<feature type="compositionally biased region" description="Low complexity" evidence="1">
    <location>
        <begin position="1503"/>
        <end position="1536"/>
    </location>
</feature>
<evidence type="ECO:0000259" key="3">
    <source>
        <dbReference type="Pfam" id="PF02752"/>
    </source>
</evidence>
<dbReference type="InterPro" id="IPR014756">
    <property type="entry name" value="Ig_E-set"/>
</dbReference>
<dbReference type="PANTHER" id="PTHR11188">
    <property type="entry name" value="ARRESTIN DOMAIN CONTAINING PROTEIN"/>
    <property type="match status" value="1"/>
</dbReference>
<feature type="compositionally biased region" description="Low complexity" evidence="1">
    <location>
        <begin position="1639"/>
        <end position="1674"/>
    </location>
</feature>
<feature type="region of interest" description="Disordered" evidence="1">
    <location>
        <begin position="1405"/>
        <end position="1481"/>
    </location>
</feature>
<feature type="compositionally biased region" description="Low complexity" evidence="1">
    <location>
        <begin position="703"/>
        <end position="722"/>
    </location>
</feature>
<feature type="domain" description="Arrestin C-terminal-like" evidence="3">
    <location>
        <begin position="192"/>
        <end position="332"/>
    </location>
</feature>
<dbReference type="Proteomes" id="UP000807716">
    <property type="component" value="Unassembled WGS sequence"/>
</dbReference>
<dbReference type="InterPro" id="IPR050357">
    <property type="entry name" value="Arrestin_domain-protein"/>
</dbReference>
<feature type="region of interest" description="Disordered" evidence="1">
    <location>
        <begin position="1292"/>
        <end position="1386"/>
    </location>
</feature>
<dbReference type="EMBL" id="JAAAJB010000041">
    <property type="protein sequence ID" value="KAG0268785.1"/>
    <property type="molecule type" value="Genomic_DNA"/>
</dbReference>
<feature type="compositionally biased region" description="Low complexity" evidence="1">
    <location>
        <begin position="1211"/>
        <end position="1228"/>
    </location>
</feature>
<feature type="compositionally biased region" description="Low complexity" evidence="1">
    <location>
        <begin position="1428"/>
        <end position="1454"/>
    </location>
</feature>
<dbReference type="GO" id="GO:0005737">
    <property type="term" value="C:cytoplasm"/>
    <property type="evidence" value="ECO:0007669"/>
    <property type="project" value="TreeGrafter"/>
</dbReference>
<feature type="region of interest" description="Disordered" evidence="1">
    <location>
        <begin position="1502"/>
        <end position="1584"/>
    </location>
</feature>
<feature type="compositionally biased region" description="Polar residues" evidence="1">
    <location>
        <begin position="929"/>
        <end position="941"/>
    </location>
</feature>
<dbReference type="InterPro" id="IPR011021">
    <property type="entry name" value="Arrestin-like_N"/>
</dbReference>